<dbReference type="CDD" id="cd08502">
    <property type="entry name" value="PBP2_NikA_DppA_OppA_like_16"/>
    <property type="match status" value="1"/>
</dbReference>
<evidence type="ECO:0000313" key="6">
    <source>
        <dbReference type="Proteomes" id="UP000600101"/>
    </source>
</evidence>
<dbReference type="GO" id="GO:0015833">
    <property type="term" value="P:peptide transport"/>
    <property type="evidence" value="ECO:0007669"/>
    <property type="project" value="TreeGrafter"/>
</dbReference>
<evidence type="ECO:0000313" key="5">
    <source>
        <dbReference type="EMBL" id="MBC4018896.1"/>
    </source>
</evidence>
<dbReference type="AlphaFoldDB" id="A0A9X0UGD9"/>
<dbReference type="SUPFAM" id="SSF53850">
    <property type="entry name" value="Periplasmic binding protein-like II"/>
    <property type="match status" value="1"/>
</dbReference>
<dbReference type="InterPro" id="IPR039424">
    <property type="entry name" value="SBP_5"/>
</dbReference>
<dbReference type="Proteomes" id="UP000600101">
    <property type="component" value="Unassembled WGS sequence"/>
</dbReference>
<dbReference type="PANTHER" id="PTHR30290">
    <property type="entry name" value="PERIPLASMIC BINDING COMPONENT OF ABC TRANSPORTER"/>
    <property type="match status" value="1"/>
</dbReference>
<dbReference type="GO" id="GO:1904680">
    <property type="term" value="F:peptide transmembrane transporter activity"/>
    <property type="evidence" value="ECO:0007669"/>
    <property type="project" value="TreeGrafter"/>
</dbReference>
<evidence type="ECO:0000256" key="3">
    <source>
        <dbReference type="ARBA" id="ARBA00022729"/>
    </source>
</evidence>
<reference evidence="5" key="1">
    <citation type="submission" date="2020-08" db="EMBL/GenBank/DDBJ databases">
        <authorList>
            <person name="Hu Y."/>
            <person name="Nguyen S.V."/>
            <person name="Li F."/>
            <person name="Fanning S."/>
        </authorList>
    </citation>
    <scope>NUCLEOTIDE SEQUENCE</scope>
    <source>
        <strain evidence="5">SYSU D8009</strain>
    </source>
</reference>
<keyword evidence="6" id="KW-1185">Reference proteome</keyword>
<organism evidence="5 6">
    <name type="scientific">Siccirubricoccus deserti</name>
    <dbReference type="NCBI Taxonomy" id="2013562"/>
    <lineage>
        <taxon>Bacteria</taxon>
        <taxon>Pseudomonadati</taxon>
        <taxon>Pseudomonadota</taxon>
        <taxon>Alphaproteobacteria</taxon>
        <taxon>Acetobacterales</taxon>
        <taxon>Roseomonadaceae</taxon>
        <taxon>Siccirubricoccus</taxon>
    </lineage>
</organism>
<name>A0A9X0UGD9_9PROT</name>
<dbReference type="PROSITE" id="PS01040">
    <property type="entry name" value="SBP_BACTERIAL_5"/>
    <property type="match status" value="1"/>
</dbReference>
<dbReference type="InterPro" id="IPR000914">
    <property type="entry name" value="SBP_5_dom"/>
</dbReference>
<comment type="similarity">
    <text evidence="2">Belongs to the bacterial solute-binding protein 5 family.</text>
</comment>
<comment type="caution">
    <text evidence="5">The sequence shown here is derived from an EMBL/GenBank/DDBJ whole genome shotgun (WGS) entry which is preliminary data.</text>
</comment>
<evidence type="ECO:0000259" key="4">
    <source>
        <dbReference type="Pfam" id="PF00496"/>
    </source>
</evidence>
<dbReference type="InterPro" id="IPR023765">
    <property type="entry name" value="SBP_5_CS"/>
</dbReference>
<proteinExistence type="inferred from homology"/>
<gene>
    <name evidence="5" type="ORF">H7965_26960</name>
</gene>
<dbReference type="EMBL" id="JACOMF010000090">
    <property type="protein sequence ID" value="MBC4018896.1"/>
    <property type="molecule type" value="Genomic_DNA"/>
</dbReference>
<evidence type="ECO:0000256" key="2">
    <source>
        <dbReference type="ARBA" id="ARBA00005695"/>
    </source>
</evidence>
<dbReference type="PANTHER" id="PTHR30290:SF38">
    <property type="entry name" value="D,D-DIPEPTIDE-BINDING PERIPLASMIC PROTEIN DDPA-RELATED"/>
    <property type="match status" value="1"/>
</dbReference>
<dbReference type="Pfam" id="PF00496">
    <property type="entry name" value="SBP_bac_5"/>
    <property type="match status" value="1"/>
</dbReference>
<accession>A0A9X0UGD9</accession>
<comment type="subcellular location">
    <subcellularLocation>
        <location evidence="1">Periplasm</location>
    </subcellularLocation>
</comment>
<dbReference type="Gene3D" id="3.10.105.10">
    <property type="entry name" value="Dipeptide-binding Protein, Domain 3"/>
    <property type="match status" value="1"/>
</dbReference>
<evidence type="ECO:0000256" key="1">
    <source>
        <dbReference type="ARBA" id="ARBA00004418"/>
    </source>
</evidence>
<keyword evidence="3" id="KW-0732">Signal</keyword>
<feature type="domain" description="Solute-binding protein family 5" evidence="4">
    <location>
        <begin position="2"/>
        <end position="350"/>
    </location>
</feature>
<sequence>MAEGHIIEDDGRTYVIKLREGLKFHNGEPVRAQDAIQSLKRWAGRETFGQTVAKFVDDWGVANDRTLRIKLTQPIPIFLEAIARGSASIPFIIPEHVARTDPFTQVTDATGSGPYRFVKEEFIPGQLAVYVRNKDYIPASGPADWTSGAKIAHFERLEWQALPEQATAAAALRSGQIDWYEQVQPDLVPSLRAHPEIRIGNANPTGFNGILRFNHLQAPFNNQAIRRAVLLAVNQQDYMQALTGGDPTSYANCRSMFPCGTPHGADTALQHMPADLSRARAALRAAGYDGTKVVVLSPADVPTIHPMGEVTADLLKRLGMNVEFAAMDWATLVARRANRETTDKGGWSIFHTWAPSSVLGSPVEHFPMRGLGARGWAGWFGDERIESLTADWTIAATDAARAAAADAIQQRAFETVPFIHCGRFQIRTAYRRSLTGMVEGGAAFMWNLRRA</sequence>
<protein>
    <submittedName>
        <fullName evidence="5">ABC transporter substrate-binding protein</fullName>
    </submittedName>
</protein>
<dbReference type="Gene3D" id="3.40.190.10">
    <property type="entry name" value="Periplasmic binding protein-like II"/>
    <property type="match status" value="1"/>
</dbReference>